<feature type="site" description="Transition state stabilizer" evidence="11">
    <location>
        <position position="62"/>
    </location>
</feature>
<comment type="similarity">
    <text evidence="11">Belongs to the Holliday junction resolvase Hjc family.</text>
</comment>
<keyword evidence="6 11" id="KW-0460">Magnesium</keyword>
<keyword evidence="2 11" id="KW-0479">Metal-binding</keyword>
<dbReference type="STRING" id="671065.MetMK1DRAFT_00032190"/>
<evidence type="ECO:0000256" key="5">
    <source>
        <dbReference type="ARBA" id="ARBA00022801"/>
    </source>
</evidence>
<keyword evidence="1 11" id="KW-0540">Nuclease</keyword>
<protein>
    <recommendedName>
        <fullName evidence="11">Crossover junction endodeoxyribonuclease Hjc</fullName>
        <shortName evidence="11">Hjc</shortName>
        <ecNumber evidence="11">3.1.21.10</ecNumber>
    </recommendedName>
    <alternativeName>
        <fullName evidence="11">Holliday junction resolvase Hjc</fullName>
    </alternativeName>
</protein>
<dbReference type="InterPro" id="IPR014428">
    <property type="entry name" value="Hjc_arc"/>
</dbReference>
<evidence type="ECO:0000256" key="1">
    <source>
        <dbReference type="ARBA" id="ARBA00022722"/>
    </source>
</evidence>
<dbReference type="InterPro" id="IPR011335">
    <property type="entry name" value="Restrct_endonuc-II-like"/>
</dbReference>
<feature type="binding site" evidence="11">
    <location>
        <position position="17"/>
    </location>
    <ligand>
        <name>Mg(2+)</name>
        <dbReference type="ChEBI" id="CHEBI:18420"/>
    </ligand>
</feature>
<dbReference type="GO" id="GO:0003677">
    <property type="term" value="F:DNA binding"/>
    <property type="evidence" value="ECO:0007669"/>
    <property type="project" value="UniProtKB-KW"/>
</dbReference>
<dbReference type="GO" id="GO:0006281">
    <property type="term" value="P:DNA repair"/>
    <property type="evidence" value="ECO:0007669"/>
    <property type="project" value="UniProtKB-UniRule"/>
</dbReference>
<dbReference type="InterPro" id="IPR002732">
    <property type="entry name" value="Hjc"/>
</dbReference>
<evidence type="ECO:0000256" key="3">
    <source>
        <dbReference type="ARBA" id="ARBA00022759"/>
    </source>
</evidence>
<dbReference type="Pfam" id="PF01870">
    <property type="entry name" value="Hjc"/>
    <property type="match status" value="1"/>
</dbReference>
<dbReference type="Proteomes" id="UP000003980">
    <property type="component" value="Unassembled WGS sequence"/>
</dbReference>
<proteinExistence type="inferred from homology"/>
<gene>
    <name evidence="11" type="primary">hjc</name>
    <name evidence="12" type="ORF">MetMK1DRAFT_00032190</name>
</gene>
<comment type="subunit">
    <text evidence="11">Homodimer.</text>
</comment>
<dbReference type="HAMAP" id="MF_01490">
    <property type="entry name" value="HJ_Resolv_Hjc"/>
    <property type="match status" value="1"/>
</dbReference>
<comment type="cofactor">
    <cofactor evidence="11">
        <name>Mg(2+)</name>
        <dbReference type="ChEBI" id="CHEBI:18420"/>
    </cofactor>
    <text evidence="11">Binds 1 Mg(2+) ion per subunit.</text>
</comment>
<accession>H2C9E8</accession>
<keyword evidence="8 11" id="KW-0233">DNA recombination</keyword>
<evidence type="ECO:0000313" key="13">
    <source>
        <dbReference type="Proteomes" id="UP000003980"/>
    </source>
</evidence>
<dbReference type="PIRSF" id="PIRSF004985">
    <property type="entry name" value="Hlld_jn_rslvs_ar"/>
    <property type="match status" value="1"/>
</dbReference>
<evidence type="ECO:0000256" key="6">
    <source>
        <dbReference type="ARBA" id="ARBA00022842"/>
    </source>
</evidence>
<keyword evidence="5 11" id="KW-0378">Hydrolase</keyword>
<evidence type="ECO:0000256" key="9">
    <source>
        <dbReference type="ARBA" id="ARBA00023204"/>
    </source>
</evidence>
<dbReference type="eggNOG" id="arCOG00919">
    <property type="taxonomic scope" value="Archaea"/>
</dbReference>
<dbReference type="AlphaFoldDB" id="H2C9E8"/>
<dbReference type="InterPro" id="IPR011856">
    <property type="entry name" value="tRNA_endonuc-like_dom_sf"/>
</dbReference>
<dbReference type="GO" id="GO:0000287">
    <property type="term" value="F:magnesium ion binding"/>
    <property type="evidence" value="ECO:0007669"/>
    <property type="project" value="UniProtKB-UniRule"/>
</dbReference>
<name>H2C9E8_9CREN</name>
<feature type="binding site" evidence="11">
    <location>
        <position position="47"/>
    </location>
    <ligand>
        <name>Mg(2+)</name>
        <dbReference type="ChEBI" id="CHEBI:18420"/>
    </ligand>
</feature>
<dbReference type="GO" id="GO:0008821">
    <property type="term" value="F:crossover junction DNA endonuclease activity"/>
    <property type="evidence" value="ECO:0007669"/>
    <property type="project" value="UniProtKB-UniRule"/>
</dbReference>
<evidence type="ECO:0000256" key="2">
    <source>
        <dbReference type="ARBA" id="ARBA00022723"/>
    </source>
</evidence>
<dbReference type="GO" id="GO:0006310">
    <property type="term" value="P:DNA recombination"/>
    <property type="evidence" value="ECO:0007669"/>
    <property type="project" value="UniProtKB-UniRule"/>
</dbReference>
<dbReference type="SUPFAM" id="SSF52980">
    <property type="entry name" value="Restriction endonuclease-like"/>
    <property type="match status" value="1"/>
</dbReference>
<dbReference type="PANTHER" id="PTHR39651">
    <property type="entry name" value="HOLLIDAY JUNCTION RESOLVASE HJC"/>
    <property type="match status" value="1"/>
</dbReference>
<evidence type="ECO:0000256" key="10">
    <source>
        <dbReference type="ARBA" id="ARBA00029354"/>
    </source>
</evidence>
<comment type="function">
    <text evidence="11">A structure-specific endonuclease that resolves Holliday junction (HJ) intermediates during genetic recombination. Cleaves 4-way DNA junctions introducing paired nicks in opposing strands, leaving a 5'-terminal phosphate and a 3'-terminal hydroxyl group that are subsequently ligated to produce recombinant products.</text>
</comment>
<reference evidence="12 13" key="1">
    <citation type="submission" date="2012-01" db="EMBL/GenBank/DDBJ databases">
        <title>Improved High-Quality Draft sequence of Metallosphaera yellowstonensis MK1.</title>
        <authorList>
            <consortium name="US DOE Joint Genome Institute"/>
            <person name="Lucas S."/>
            <person name="Han J."/>
            <person name="Cheng J.-F."/>
            <person name="Goodwin L."/>
            <person name="Pitluck S."/>
            <person name="Peters L."/>
            <person name="Teshima H."/>
            <person name="Detter J.C."/>
            <person name="Han C."/>
            <person name="Tapia R."/>
            <person name="Land M."/>
            <person name="Hauser L."/>
            <person name="Kyrpides N."/>
            <person name="Kozubal M."/>
            <person name="Macur R.E."/>
            <person name="Jay Z."/>
            <person name="Inskeep W."/>
            <person name="Woyke T."/>
        </authorList>
    </citation>
    <scope>NUCLEOTIDE SEQUENCE [LARGE SCALE GENOMIC DNA]</scope>
    <source>
        <strain evidence="12 13">MK1</strain>
    </source>
</reference>
<feature type="binding site" evidence="11">
    <location>
        <position position="60"/>
    </location>
    <ligand>
        <name>Mg(2+)</name>
        <dbReference type="ChEBI" id="CHEBI:18420"/>
    </ligand>
</feature>
<keyword evidence="13" id="KW-1185">Reference proteome</keyword>
<keyword evidence="9 11" id="KW-0234">DNA repair</keyword>
<organism evidence="12 13">
    <name type="scientific">Metallosphaera yellowstonensis MK1</name>
    <dbReference type="NCBI Taxonomy" id="671065"/>
    <lineage>
        <taxon>Archaea</taxon>
        <taxon>Thermoproteota</taxon>
        <taxon>Thermoprotei</taxon>
        <taxon>Sulfolobales</taxon>
        <taxon>Sulfolobaceae</taxon>
        <taxon>Metallosphaera</taxon>
    </lineage>
</organism>
<dbReference type="EMBL" id="JH597770">
    <property type="protein sequence ID" value="EHP68774.1"/>
    <property type="molecule type" value="Genomic_DNA"/>
</dbReference>
<comment type="catalytic activity">
    <reaction evidence="10 11">
        <text>Endonucleolytic cleavage at a junction such as a reciprocal single-stranded crossover between two homologous DNA duplexes (Holliday junction).</text>
        <dbReference type="EC" id="3.1.21.10"/>
    </reaction>
</comment>
<keyword evidence="7 11" id="KW-0238">DNA-binding</keyword>
<evidence type="ECO:0000256" key="11">
    <source>
        <dbReference type="HAMAP-Rule" id="MF_01490"/>
    </source>
</evidence>
<evidence type="ECO:0000256" key="8">
    <source>
        <dbReference type="ARBA" id="ARBA00023172"/>
    </source>
</evidence>
<keyword evidence="4 11" id="KW-0227">DNA damage</keyword>
<dbReference type="PANTHER" id="PTHR39651:SF1">
    <property type="entry name" value="HOLLIDAY JUNCTION RESOLVASE HJC"/>
    <property type="match status" value="1"/>
</dbReference>
<evidence type="ECO:0000256" key="4">
    <source>
        <dbReference type="ARBA" id="ARBA00022763"/>
    </source>
</evidence>
<keyword evidence="3 11" id="KW-0255">Endonuclease</keyword>
<dbReference type="NCBIfam" id="NF040854">
    <property type="entry name" value="Hol_resolv_Hjc"/>
    <property type="match status" value="1"/>
</dbReference>
<sequence length="149" mass="17070">MYKTLVNYRKRRGTEEERRILTLLRDRGFAVIRSPASGSKRKDPVPDIVAMKDGVILLIEVKSRRNGKQVYVKRDQAEGILEFAHKSGGELFLAVKRPRELRFLKFSELRRTDGGNFVATEDAIRAGLDLDALVRYVESKFSKPLDSFL</sequence>
<evidence type="ECO:0000256" key="7">
    <source>
        <dbReference type="ARBA" id="ARBA00023125"/>
    </source>
</evidence>
<dbReference type="EC" id="3.1.21.10" evidence="11"/>
<evidence type="ECO:0000313" key="12">
    <source>
        <dbReference type="EMBL" id="EHP68774.1"/>
    </source>
</evidence>
<dbReference type="HOGENOM" id="CLU_139546_1_0_2"/>
<dbReference type="Gene3D" id="3.40.1350.10">
    <property type="match status" value="1"/>
</dbReference>
<feature type="active site" evidence="11">
    <location>
        <position position="37"/>
    </location>
</feature>